<dbReference type="InterPro" id="IPR001646">
    <property type="entry name" value="5peptide_repeat"/>
</dbReference>
<organism evidence="1 2">
    <name type="scientific">Glutamicibacter protophormiae</name>
    <name type="common">Brevibacterium protophormiae</name>
    <dbReference type="NCBI Taxonomy" id="37930"/>
    <lineage>
        <taxon>Bacteria</taxon>
        <taxon>Bacillati</taxon>
        <taxon>Actinomycetota</taxon>
        <taxon>Actinomycetes</taxon>
        <taxon>Micrococcales</taxon>
        <taxon>Micrococcaceae</taxon>
        <taxon>Glutamicibacter</taxon>
    </lineage>
</organism>
<proteinExistence type="predicted"/>
<sequence length="374" mass="40369">MIAGVGGIIYLTIAYRRQRGVEASDFMNRLENAARQLGSSDPMVQYAGIYALEALADENATERKQLCVDVLCAYLRLPYQGNGRPTLLKEVVEKHAWTDGRRNVEEIRTHQLRPADKEVRLTIIRTISRHLQDDASKTWSGLDLDFTGAVIDGGDFSGAVFSGGKVSFSGAKFSGGKVSFSGAKFSGGQVNFDGAEFLGGKVTFFGAQFSDGEVTFFGVRFSGGEVSFSEVQFCGGEVSFGRAKFFGGKVSFGYAEFSGGKVTLNGAEFFGGKVSFGRARFSEEAEVSFGRAKFSGGEVPFSGAKFIGGEVSFFGAKFSDGDVDLSDAKFSGGHVDFRKPAAWDAPPRVPWDDGQPPVNVLPDQWPPTVWIPKE</sequence>
<reference evidence="1 2" key="1">
    <citation type="submission" date="2021-03" db="EMBL/GenBank/DDBJ databases">
        <title>Sequencing the genomes of 1000 actinobacteria strains.</title>
        <authorList>
            <person name="Klenk H.-P."/>
        </authorList>
    </citation>
    <scope>NUCLEOTIDE SEQUENCE [LARGE SCALE GENOMIC DNA]</scope>
    <source>
        <strain evidence="1 2">DSM 20168</strain>
    </source>
</reference>
<keyword evidence="2" id="KW-1185">Reference proteome</keyword>
<dbReference type="SUPFAM" id="SSF141571">
    <property type="entry name" value="Pentapeptide repeat-like"/>
    <property type="match status" value="1"/>
</dbReference>
<evidence type="ECO:0000313" key="1">
    <source>
        <dbReference type="EMBL" id="MBP2398599.1"/>
    </source>
</evidence>
<dbReference type="RefSeq" id="WP_188947396.1">
    <property type="nucleotide sequence ID" value="NZ_BMPH01000003.1"/>
</dbReference>
<protein>
    <submittedName>
        <fullName evidence="1">Uncharacterized protein YjbI with pentapeptide repeats</fullName>
    </submittedName>
</protein>
<dbReference type="Gene3D" id="2.160.20.80">
    <property type="entry name" value="E3 ubiquitin-protein ligase SopA"/>
    <property type="match status" value="1"/>
</dbReference>
<dbReference type="Pfam" id="PF13576">
    <property type="entry name" value="Pentapeptide_3"/>
    <property type="match status" value="1"/>
</dbReference>
<dbReference type="Proteomes" id="UP001195422">
    <property type="component" value="Unassembled WGS sequence"/>
</dbReference>
<dbReference type="EMBL" id="JAGIOJ010000001">
    <property type="protein sequence ID" value="MBP2398599.1"/>
    <property type="molecule type" value="Genomic_DNA"/>
</dbReference>
<gene>
    <name evidence="1" type="ORF">JOF39_001680</name>
</gene>
<name>A0ABS4XQ14_GLUPR</name>
<comment type="caution">
    <text evidence="1">The sequence shown here is derived from an EMBL/GenBank/DDBJ whole genome shotgun (WGS) entry which is preliminary data.</text>
</comment>
<accession>A0ABS4XQ14</accession>
<evidence type="ECO:0000313" key="2">
    <source>
        <dbReference type="Proteomes" id="UP001195422"/>
    </source>
</evidence>